<evidence type="ECO:0008006" key="3">
    <source>
        <dbReference type="Google" id="ProtNLM"/>
    </source>
</evidence>
<proteinExistence type="predicted"/>
<comment type="caution">
    <text evidence="1">The sequence shown here is derived from an EMBL/GenBank/DDBJ whole genome shotgun (WGS) entry which is preliminary data.</text>
</comment>
<dbReference type="eggNOG" id="ENOG5032USZ">
    <property type="taxonomic scope" value="Bacteria"/>
</dbReference>
<accession>H0QTN0</accession>
<name>H0QTN0_ARTG1</name>
<protein>
    <recommendedName>
        <fullName evidence="3">GIY-YIG domain-containing protein</fullName>
    </recommendedName>
</protein>
<evidence type="ECO:0000313" key="1">
    <source>
        <dbReference type="EMBL" id="GAB16181.1"/>
    </source>
</evidence>
<dbReference type="AlphaFoldDB" id="H0QTN0"/>
<dbReference type="EMBL" id="BAEG01000113">
    <property type="protein sequence ID" value="GAB16181.1"/>
    <property type="molecule type" value="Genomic_DNA"/>
</dbReference>
<gene>
    <name evidence="1" type="ORF">ARGLB_113_00370</name>
</gene>
<keyword evidence="2" id="KW-1185">Reference proteome</keyword>
<sequence>MMRRTKEFPLQINKQTLKEDGFSGFRSFKELDINRVPQAPGIYAVLKPEGFERLFLAKSVGGRFKRRNPSLLPAALEAEWIEDADVLYIGKAGPGSTGNRGLRKRIQEFADFGQGKPVGHWGGRLIWQLSDSQSLVIAWKELAAAEVNAAEAAYHAKFISTYGRLPFANLVQARA</sequence>
<dbReference type="STRING" id="1077972.ARGLB_113_00370"/>
<dbReference type="RefSeq" id="WP_003806130.1">
    <property type="nucleotide sequence ID" value="NZ_BAEG01000113.1"/>
</dbReference>
<reference evidence="1 2" key="1">
    <citation type="submission" date="2011-12" db="EMBL/GenBank/DDBJ databases">
        <title>Whole genome shotgun sequence of Arthrobacter globiformis NBRC 12137.</title>
        <authorList>
            <person name="Miyazawa S."/>
            <person name="Hosoyama A."/>
            <person name="Tsuchikane K."/>
            <person name="Katsumata H."/>
            <person name="Yamazaki S."/>
            <person name="Fujita N."/>
        </authorList>
    </citation>
    <scope>NUCLEOTIDE SEQUENCE [LARGE SCALE GENOMIC DNA]</scope>
    <source>
        <strain evidence="1 2">NBRC 12137</strain>
    </source>
</reference>
<dbReference type="Proteomes" id="UP000003828">
    <property type="component" value="Unassembled WGS sequence"/>
</dbReference>
<evidence type="ECO:0000313" key="2">
    <source>
        <dbReference type="Proteomes" id="UP000003828"/>
    </source>
</evidence>
<organism evidence="1 2">
    <name type="scientific">Arthrobacter globiformis (strain ATCC 8010 / DSM 20124 / JCM 1332 / NBRC 12137 / NCIMB 8907 / NRRL B-2979 / 168)</name>
    <dbReference type="NCBI Taxonomy" id="1077972"/>
    <lineage>
        <taxon>Bacteria</taxon>
        <taxon>Bacillati</taxon>
        <taxon>Actinomycetota</taxon>
        <taxon>Actinomycetes</taxon>
        <taxon>Micrococcales</taxon>
        <taxon>Micrococcaceae</taxon>
        <taxon>Arthrobacter</taxon>
    </lineage>
</organism>